<reference evidence="3 4" key="1">
    <citation type="journal article" date="2018" name="Elife">
        <title>Firefly genomes illuminate parallel origins of bioluminescence in beetles.</title>
        <authorList>
            <person name="Fallon T.R."/>
            <person name="Lower S.E."/>
            <person name="Chang C.H."/>
            <person name="Bessho-Uehara M."/>
            <person name="Martin G.J."/>
            <person name="Bewick A.J."/>
            <person name="Behringer M."/>
            <person name="Debat H.J."/>
            <person name="Wong I."/>
            <person name="Day J.C."/>
            <person name="Suvorov A."/>
            <person name="Silva C.J."/>
            <person name="Stanger-Hall K.F."/>
            <person name="Hall D.W."/>
            <person name="Schmitz R.J."/>
            <person name="Nelson D.R."/>
            <person name="Lewis S.M."/>
            <person name="Shigenobu S."/>
            <person name="Bybee S.M."/>
            <person name="Larracuente A.M."/>
            <person name="Oba Y."/>
            <person name="Weng J.K."/>
        </authorList>
    </citation>
    <scope>NUCLEOTIDE SEQUENCE [LARGE SCALE GENOMIC DNA]</scope>
    <source>
        <strain evidence="3">1611_PpyrPB1</strain>
        <tissue evidence="3">Whole body</tissue>
    </source>
</reference>
<evidence type="ECO:0000313" key="4">
    <source>
        <dbReference type="Proteomes" id="UP000327044"/>
    </source>
</evidence>
<evidence type="ECO:0000313" key="3">
    <source>
        <dbReference type="EMBL" id="KAB0803083.1"/>
    </source>
</evidence>
<dbReference type="Proteomes" id="UP000327044">
    <property type="component" value="Unassembled WGS sequence"/>
</dbReference>
<dbReference type="OrthoDB" id="6807290at2759"/>
<protein>
    <submittedName>
        <fullName evidence="3">Uncharacterized protein</fullName>
    </submittedName>
</protein>
<feature type="coiled-coil region" evidence="1">
    <location>
        <begin position="61"/>
        <end position="98"/>
    </location>
</feature>
<evidence type="ECO:0000256" key="2">
    <source>
        <dbReference type="SAM" id="MobiDB-lite"/>
    </source>
</evidence>
<evidence type="ECO:0000256" key="1">
    <source>
        <dbReference type="SAM" id="Coils"/>
    </source>
</evidence>
<proteinExistence type="predicted"/>
<gene>
    <name evidence="3" type="ORF">PPYR_00053</name>
</gene>
<keyword evidence="1" id="KW-0175">Coiled coil</keyword>
<feature type="region of interest" description="Disordered" evidence="2">
    <location>
        <begin position="1"/>
        <end position="38"/>
    </location>
</feature>
<dbReference type="InParanoid" id="A0A5N4B0K6"/>
<dbReference type="EMBL" id="VVIM01000001">
    <property type="protein sequence ID" value="KAB0803083.1"/>
    <property type="molecule type" value="Genomic_DNA"/>
</dbReference>
<accession>A0A5N4B0K6</accession>
<dbReference type="AlphaFoldDB" id="A0A5N4B0K6"/>
<name>A0A5N4B0K6_PHOPY</name>
<keyword evidence="4" id="KW-1185">Reference proteome</keyword>
<sequence length="138" mass="16630">MGTYEYTENPLQESTVDKRNVKTPKGVLLPPRQRKRDPLRKHALTYLNEKSERETSIKRRELALEERKIELQERRLNLEEAKFELDKQKVAVELEERREHLDLQRKHLEIYLKDKEATMNIIHVQQKLLDTLTKQCNQ</sequence>
<organism evidence="3 4">
    <name type="scientific">Photinus pyralis</name>
    <name type="common">Common eastern firefly</name>
    <name type="synonym">Lampyris pyralis</name>
    <dbReference type="NCBI Taxonomy" id="7054"/>
    <lineage>
        <taxon>Eukaryota</taxon>
        <taxon>Metazoa</taxon>
        <taxon>Ecdysozoa</taxon>
        <taxon>Arthropoda</taxon>
        <taxon>Hexapoda</taxon>
        <taxon>Insecta</taxon>
        <taxon>Pterygota</taxon>
        <taxon>Neoptera</taxon>
        <taxon>Endopterygota</taxon>
        <taxon>Coleoptera</taxon>
        <taxon>Polyphaga</taxon>
        <taxon>Elateriformia</taxon>
        <taxon>Elateroidea</taxon>
        <taxon>Lampyridae</taxon>
        <taxon>Lampyrinae</taxon>
        <taxon>Photinus</taxon>
    </lineage>
</organism>
<comment type="caution">
    <text evidence="3">The sequence shown here is derived from an EMBL/GenBank/DDBJ whole genome shotgun (WGS) entry which is preliminary data.</text>
</comment>